<dbReference type="eggNOG" id="ENOG502QTIS">
    <property type="taxonomic scope" value="Eukaryota"/>
</dbReference>
<proteinExistence type="predicted"/>
<dbReference type="InterPro" id="IPR052993">
    <property type="entry name" value="CFA-57"/>
</dbReference>
<dbReference type="OMA" id="RIMQXPS"/>
<dbReference type="AlphaFoldDB" id="H2ZSI5"/>
<reference evidence="1" key="3">
    <citation type="submission" date="2025-09" db="UniProtKB">
        <authorList>
            <consortium name="Ensembl"/>
        </authorList>
    </citation>
    <scope>IDENTIFICATION</scope>
</reference>
<name>H2ZSI5_LATCH</name>
<sequence length="91" mass="10800">DVEATVKRFKTDIHNCVGFIQEPKKLKETIREIHEKYLRHSDVIEIVGDDADIQREFARQREHLERTVASLQKKLVKDAEIHRIDNVRIIQ</sequence>
<keyword evidence="2" id="KW-1185">Reference proteome</keyword>
<evidence type="ECO:0000313" key="1">
    <source>
        <dbReference type="Ensembl" id="ENSLACP00000000356.1"/>
    </source>
</evidence>
<dbReference type="Bgee" id="ENSLACG00000000322">
    <property type="expression patterns" value="Expressed in pectoral fin and 1 other cell type or tissue"/>
</dbReference>
<dbReference type="PANTHER" id="PTHR32215:SF0">
    <property type="entry name" value="CILIA- AND FLAGELLA-ASSOCIATED PROTEIN 57"/>
    <property type="match status" value="1"/>
</dbReference>
<evidence type="ECO:0000313" key="2">
    <source>
        <dbReference type="Proteomes" id="UP000008672"/>
    </source>
</evidence>
<dbReference type="EMBL" id="AFYH01201988">
    <property type="status" value="NOT_ANNOTATED_CDS"/>
    <property type="molecule type" value="Genomic_DNA"/>
</dbReference>
<dbReference type="InParanoid" id="H2ZSI5"/>
<organism evidence="1 2">
    <name type="scientific">Latimeria chalumnae</name>
    <name type="common">Coelacanth</name>
    <dbReference type="NCBI Taxonomy" id="7897"/>
    <lineage>
        <taxon>Eukaryota</taxon>
        <taxon>Metazoa</taxon>
        <taxon>Chordata</taxon>
        <taxon>Craniata</taxon>
        <taxon>Vertebrata</taxon>
        <taxon>Euteleostomi</taxon>
        <taxon>Coelacanthiformes</taxon>
        <taxon>Coelacanthidae</taxon>
        <taxon>Latimeria</taxon>
    </lineage>
</organism>
<protein>
    <submittedName>
        <fullName evidence="1">Uncharacterized protein</fullName>
    </submittedName>
</protein>
<dbReference type="HOGENOM" id="CLU_099075_1_0_1"/>
<dbReference type="Proteomes" id="UP000008672">
    <property type="component" value="Unassembled WGS sequence"/>
</dbReference>
<reference evidence="2" key="1">
    <citation type="submission" date="2011-08" db="EMBL/GenBank/DDBJ databases">
        <title>The draft genome of Latimeria chalumnae.</title>
        <authorList>
            <person name="Di Palma F."/>
            <person name="Alfoldi J."/>
            <person name="Johnson J."/>
            <person name="Berlin A."/>
            <person name="Gnerre S."/>
            <person name="Jaffe D."/>
            <person name="MacCallum I."/>
            <person name="Young S."/>
            <person name="Walker B.J."/>
            <person name="Lander E."/>
            <person name="Lindblad-Toh K."/>
        </authorList>
    </citation>
    <scope>NUCLEOTIDE SEQUENCE [LARGE SCALE GENOMIC DNA]</scope>
    <source>
        <strain evidence="2">Wild caught</strain>
    </source>
</reference>
<dbReference type="PANTHER" id="PTHR32215">
    <property type="entry name" value="CILIA- AND FLAGELLA-ASSOCIATED PROTEIN 57"/>
    <property type="match status" value="1"/>
</dbReference>
<accession>H2ZSI5</accession>
<reference evidence="1" key="2">
    <citation type="submission" date="2025-08" db="UniProtKB">
        <authorList>
            <consortium name="Ensembl"/>
        </authorList>
    </citation>
    <scope>IDENTIFICATION</scope>
</reference>
<dbReference type="Ensembl" id="ENSLACT00000000358.1">
    <property type="protein sequence ID" value="ENSLACP00000000356.1"/>
    <property type="gene ID" value="ENSLACG00000000322.1"/>
</dbReference>
<dbReference type="STRING" id="7897.ENSLACP00000000356"/>